<keyword evidence="3" id="KW-0328">Glycosyltransferase</keyword>
<evidence type="ECO:0000256" key="5">
    <source>
        <dbReference type="ARBA" id="ARBA00022824"/>
    </source>
</evidence>
<dbReference type="InterPro" id="IPR039042">
    <property type="entry name" value="Alg13-like"/>
</dbReference>
<comment type="subcellular location">
    <subcellularLocation>
        <location evidence="1">Endoplasmic reticulum</location>
    </subcellularLocation>
</comment>
<name>A0A1H9WNC9_BUTFI</name>
<feature type="domain" description="Glycosyl transferase family 28 C-terminal" evidence="6">
    <location>
        <begin position="1"/>
        <end position="134"/>
    </location>
</feature>
<evidence type="ECO:0000259" key="6">
    <source>
        <dbReference type="Pfam" id="PF04101"/>
    </source>
</evidence>
<dbReference type="Gene3D" id="3.40.50.2000">
    <property type="entry name" value="Glycogen Phosphorylase B"/>
    <property type="match status" value="1"/>
</dbReference>
<evidence type="ECO:0000256" key="4">
    <source>
        <dbReference type="ARBA" id="ARBA00022679"/>
    </source>
</evidence>
<organism evidence="7 8">
    <name type="scientific">Butyrivibrio fibrisolvens</name>
    <dbReference type="NCBI Taxonomy" id="831"/>
    <lineage>
        <taxon>Bacteria</taxon>
        <taxon>Bacillati</taxon>
        <taxon>Bacillota</taxon>
        <taxon>Clostridia</taxon>
        <taxon>Lachnospirales</taxon>
        <taxon>Lachnospiraceae</taxon>
        <taxon>Butyrivibrio</taxon>
    </lineage>
</organism>
<dbReference type="OrthoDB" id="9814973at2"/>
<accession>A0A1H9WNC9</accession>
<dbReference type="PANTHER" id="PTHR12867:SF6">
    <property type="entry name" value="N-ACETYLGLUCOSAMINYLDIPHOSPHODOLICHOL N-ACETYLGLUCOSAMINYLTRANSFERASE"/>
    <property type="match status" value="1"/>
</dbReference>
<keyword evidence="5" id="KW-0256">Endoplasmic reticulum</keyword>
<dbReference type="GO" id="GO:0016758">
    <property type="term" value="F:hexosyltransferase activity"/>
    <property type="evidence" value="ECO:0007669"/>
    <property type="project" value="InterPro"/>
</dbReference>
<dbReference type="InterPro" id="IPR048097">
    <property type="entry name" value="Cps14G-like"/>
</dbReference>
<keyword evidence="4 7" id="KW-0808">Transferase</keyword>
<evidence type="ECO:0000313" key="7">
    <source>
        <dbReference type="EMBL" id="SES35408.1"/>
    </source>
</evidence>
<dbReference type="GO" id="GO:0006488">
    <property type="term" value="P:dolichol-linked oligosaccharide biosynthetic process"/>
    <property type="evidence" value="ECO:0007669"/>
    <property type="project" value="InterPro"/>
</dbReference>
<proteinExistence type="inferred from homology"/>
<gene>
    <name evidence="7" type="ORF">SAMN04487884_13215</name>
</gene>
<evidence type="ECO:0000313" key="8">
    <source>
        <dbReference type="Proteomes" id="UP000182584"/>
    </source>
</evidence>
<protein>
    <submittedName>
        <fullName evidence="7">UDP-N-acetylglucosamine transferase subunit ALG13</fullName>
    </submittedName>
</protein>
<dbReference type="EMBL" id="FOGJ01000032">
    <property type="protein sequence ID" value="SES35408.1"/>
    <property type="molecule type" value="Genomic_DNA"/>
</dbReference>
<dbReference type="InterPro" id="IPR007235">
    <property type="entry name" value="Glyco_trans_28_C"/>
</dbReference>
<dbReference type="Pfam" id="PF04101">
    <property type="entry name" value="Glyco_tran_28_C"/>
    <property type="match status" value="1"/>
</dbReference>
<dbReference type="AlphaFoldDB" id="A0A1H9WNC9"/>
<dbReference type="Proteomes" id="UP000182584">
    <property type="component" value="Unassembled WGS sequence"/>
</dbReference>
<evidence type="ECO:0000256" key="1">
    <source>
        <dbReference type="ARBA" id="ARBA00004240"/>
    </source>
</evidence>
<evidence type="ECO:0000256" key="2">
    <source>
        <dbReference type="ARBA" id="ARBA00006962"/>
    </source>
</evidence>
<dbReference type="RefSeq" id="WP_022757290.1">
    <property type="nucleotide sequence ID" value="NZ_FOGJ01000032.1"/>
</dbReference>
<comment type="similarity">
    <text evidence="2">Belongs to the glycosyltransferase 28 family.</text>
</comment>
<reference evidence="7 8" key="1">
    <citation type="submission" date="2016-10" db="EMBL/GenBank/DDBJ databases">
        <authorList>
            <person name="de Groot N.N."/>
        </authorList>
    </citation>
    <scope>NUCLEOTIDE SEQUENCE [LARGE SCALE GENOMIC DNA]</scope>
    <source>
        <strain evidence="7 8">AR40</strain>
    </source>
</reference>
<sequence length="192" mass="22226">MIFVTVGTQKFQMNRLMKQIEMLAAMMPEEEFVIQYGHCTYIPKNCKTFMFMDRPQFEECIDKCRVLISHGGVGTIMAGLRKRKPVIVVPRLHKYGEHVDDHQIEAAHALKHNKCLLICMNIEYLKFMVDNIDNYEFKPYIEPERKVEDIVIHCIEDNSSYSEKHSLTGLAGLLGKNEKMIKKSASTHNGIF</sequence>
<dbReference type="PANTHER" id="PTHR12867">
    <property type="entry name" value="GLYCOSYL TRANSFERASE-RELATED"/>
    <property type="match status" value="1"/>
</dbReference>
<dbReference type="NCBIfam" id="NF041548">
    <property type="entry name" value="PssE"/>
    <property type="match status" value="1"/>
</dbReference>
<dbReference type="SUPFAM" id="SSF53756">
    <property type="entry name" value="UDP-Glycosyltransferase/glycogen phosphorylase"/>
    <property type="match status" value="1"/>
</dbReference>
<evidence type="ECO:0000256" key="3">
    <source>
        <dbReference type="ARBA" id="ARBA00022676"/>
    </source>
</evidence>